<evidence type="ECO:0000256" key="9">
    <source>
        <dbReference type="ARBA" id="ARBA00023224"/>
    </source>
</evidence>
<organism evidence="11 12">
    <name type="scientific">Anopheles quadriannulatus</name>
    <name type="common">Mosquito</name>
    <dbReference type="NCBI Taxonomy" id="34691"/>
    <lineage>
        <taxon>Eukaryota</taxon>
        <taxon>Metazoa</taxon>
        <taxon>Ecdysozoa</taxon>
        <taxon>Arthropoda</taxon>
        <taxon>Hexapoda</taxon>
        <taxon>Insecta</taxon>
        <taxon>Pterygota</taxon>
        <taxon>Neoptera</taxon>
        <taxon>Endopterygota</taxon>
        <taxon>Diptera</taxon>
        <taxon>Nematocera</taxon>
        <taxon>Culicoidea</taxon>
        <taxon>Culicidae</taxon>
        <taxon>Anophelinae</taxon>
        <taxon>Anopheles</taxon>
    </lineage>
</organism>
<dbReference type="Pfam" id="PF02949">
    <property type="entry name" value="7tm_6"/>
    <property type="match status" value="1"/>
</dbReference>
<dbReference type="VEuPathDB" id="VectorBase:AQUA003251"/>
<name>A0A182X0D4_ANOQN</name>
<keyword evidence="5" id="KW-0552">Olfaction</keyword>
<keyword evidence="6 10" id="KW-1133">Transmembrane helix</keyword>
<sequence>MGTANQPSSICFLRWIGWMDTINGIHLHDDSRLARAFEYTFYALQLVQLLNGYNFAVLCSNDTISLETFAEQFNQFGGILLTLSRVIAIVGSFPRLKDTAEFINACKYHHLNERAEEIRAGSIHNAGRFLSTLLAVQIVTLIFWFALTELQAHRQDVLLPIFIYLPFDASHWPLVAKVAFRLYAYLAYAQLMLTFFGSYIITSSYLLTLTIELRILNDSYAAAPTDPQQLAAFLQERVVCKAALLQHIRTIKRHMNGSVLLELLFIVCLLALNGLRLCTTTTTTSDLSELALSSSMILIYLLELFQYCWQVDEMELLHEGQAFAVYSTPWTGAIMQSKPFLLITIRMAQVPLRFVCGGMYQLSTELFASVVQFIYSLIMMLLQFK</sequence>
<keyword evidence="4 10" id="KW-0812">Transmembrane</keyword>
<feature type="transmembrane region" description="Helical" evidence="10">
    <location>
        <begin position="182"/>
        <end position="207"/>
    </location>
</feature>
<protein>
    <submittedName>
        <fullName evidence="11">Uncharacterized protein</fullName>
    </submittedName>
</protein>
<feature type="transmembrane region" description="Helical" evidence="10">
    <location>
        <begin position="129"/>
        <end position="147"/>
    </location>
</feature>
<proteinExistence type="predicted"/>
<dbReference type="GO" id="GO:0007165">
    <property type="term" value="P:signal transduction"/>
    <property type="evidence" value="ECO:0007669"/>
    <property type="project" value="UniProtKB-KW"/>
</dbReference>
<evidence type="ECO:0000256" key="10">
    <source>
        <dbReference type="SAM" id="Phobius"/>
    </source>
</evidence>
<keyword evidence="7 10" id="KW-0472">Membrane</keyword>
<feature type="transmembrane region" description="Helical" evidence="10">
    <location>
        <begin position="290"/>
        <end position="309"/>
    </location>
</feature>
<reference evidence="11" key="1">
    <citation type="submission" date="2020-05" db="UniProtKB">
        <authorList>
            <consortium name="EnsemblMetazoa"/>
        </authorList>
    </citation>
    <scope>IDENTIFICATION</scope>
    <source>
        <strain evidence="11">SANGQUA</strain>
    </source>
</reference>
<feature type="transmembrane region" description="Helical" evidence="10">
    <location>
        <begin position="366"/>
        <end position="384"/>
    </location>
</feature>
<evidence type="ECO:0000256" key="6">
    <source>
        <dbReference type="ARBA" id="ARBA00022989"/>
    </source>
</evidence>
<evidence type="ECO:0000256" key="4">
    <source>
        <dbReference type="ARBA" id="ARBA00022692"/>
    </source>
</evidence>
<dbReference type="EnsemblMetazoa" id="AQUA003251-RA">
    <property type="protein sequence ID" value="AQUA003251-PA"/>
    <property type="gene ID" value="AQUA003251"/>
</dbReference>
<keyword evidence="8" id="KW-0675">Receptor</keyword>
<comment type="subcellular location">
    <subcellularLocation>
        <location evidence="1">Cell membrane</location>
        <topology evidence="1">Multi-pass membrane protein</topology>
    </subcellularLocation>
</comment>
<evidence type="ECO:0000256" key="5">
    <source>
        <dbReference type="ARBA" id="ARBA00022725"/>
    </source>
</evidence>
<dbReference type="PANTHER" id="PTHR21137">
    <property type="entry name" value="ODORANT RECEPTOR"/>
    <property type="match status" value="1"/>
</dbReference>
<keyword evidence="9" id="KW-0807">Transducer</keyword>
<keyword evidence="12" id="KW-1185">Reference proteome</keyword>
<dbReference type="GO" id="GO:0005549">
    <property type="term" value="F:odorant binding"/>
    <property type="evidence" value="ECO:0007669"/>
    <property type="project" value="InterPro"/>
</dbReference>
<dbReference type="GO" id="GO:0005886">
    <property type="term" value="C:plasma membrane"/>
    <property type="evidence" value="ECO:0007669"/>
    <property type="project" value="UniProtKB-SubCell"/>
</dbReference>
<evidence type="ECO:0000256" key="8">
    <source>
        <dbReference type="ARBA" id="ARBA00023170"/>
    </source>
</evidence>
<dbReference type="Proteomes" id="UP000076407">
    <property type="component" value="Unassembled WGS sequence"/>
</dbReference>
<evidence type="ECO:0000256" key="3">
    <source>
        <dbReference type="ARBA" id="ARBA00022606"/>
    </source>
</evidence>
<evidence type="ECO:0000313" key="11">
    <source>
        <dbReference type="EnsemblMetazoa" id="AQUA003251-PA"/>
    </source>
</evidence>
<evidence type="ECO:0000256" key="1">
    <source>
        <dbReference type="ARBA" id="ARBA00004651"/>
    </source>
</evidence>
<feature type="transmembrane region" description="Helical" evidence="10">
    <location>
        <begin position="259"/>
        <end position="278"/>
    </location>
</feature>
<dbReference type="PANTHER" id="PTHR21137:SF35">
    <property type="entry name" value="ODORANT RECEPTOR 19A-RELATED"/>
    <property type="match status" value="1"/>
</dbReference>
<keyword evidence="2" id="KW-1003">Cell membrane</keyword>
<dbReference type="InterPro" id="IPR004117">
    <property type="entry name" value="7tm6_olfct_rcpt"/>
</dbReference>
<dbReference type="GO" id="GO:0004984">
    <property type="term" value="F:olfactory receptor activity"/>
    <property type="evidence" value="ECO:0007669"/>
    <property type="project" value="InterPro"/>
</dbReference>
<accession>A0A182X0D4</accession>
<evidence type="ECO:0000256" key="7">
    <source>
        <dbReference type="ARBA" id="ARBA00023136"/>
    </source>
</evidence>
<keyword evidence="3" id="KW-0716">Sensory transduction</keyword>
<dbReference type="AlphaFoldDB" id="A0A182X0D4"/>
<evidence type="ECO:0000256" key="2">
    <source>
        <dbReference type="ARBA" id="ARBA00022475"/>
    </source>
</evidence>
<evidence type="ECO:0000313" key="12">
    <source>
        <dbReference type="Proteomes" id="UP000076407"/>
    </source>
</evidence>